<dbReference type="Gene3D" id="2.60.120.1020">
    <property type="entry name" value="Peptide N glycanase, PAW domain"/>
    <property type="match status" value="1"/>
</dbReference>
<evidence type="ECO:0000313" key="15">
    <source>
        <dbReference type="Proteomes" id="UP001566132"/>
    </source>
</evidence>
<dbReference type="SMART" id="SM00460">
    <property type="entry name" value="TGc"/>
    <property type="match status" value="1"/>
</dbReference>
<dbReference type="InterPro" id="IPR038765">
    <property type="entry name" value="Papain-like_cys_pep_sf"/>
</dbReference>
<dbReference type="GO" id="GO:0000224">
    <property type="term" value="F:peptide-N4-(N-acetyl-beta-glucosaminyl)asparagine amidase activity"/>
    <property type="evidence" value="ECO:0007669"/>
    <property type="project" value="UniProtKB-EC"/>
</dbReference>
<dbReference type="GO" id="GO:0005737">
    <property type="term" value="C:cytoplasm"/>
    <property type="evidence" value="ECO:0007669"/>
    <property type="project" value="UniProtKB-SubCell"/>
</dbReference>
<evidence type="ECO:0000256" key="9">
    <source>
        <dbReference type="ARBA" id="ARBA00022801"/>
    </source>
</evidence>
<dbReference type="Pfam" id="PF01841">
    <property type="entry name" value="Transglut_core"/>
    <property type="match status" value="1"/>
</dbReference>
<accession>A0ABD1F9D5</accession>
<evidence type="ECO:0000256" key="1">
    <source>
        <dbReference type="ARBA" id="ARBA00001650"/>
    </source>
</evidence>
<dbReference type="PANTHER" id="PTHR12143:SF19">
    <property type="entry name" value="PEPTIDE-N(4)-(N-ACETYL-BETA-GLUCOSAMINYL)ASPARAGINE AMIDASE"/>
    <property type="match status" value="1"/>
</dbReference>
<comment type="cofactor">
    <cofactor evidence="2">
        <name>Zn(2+)</name>
        <dbReference type="ChEBI" id="CHEBI:29105"/>
    </cofactor>
</comment>
<comment type="caution">
    <text evidence="14">The sequence shown here is derived from an EMBL/GenBank/DDBJ whole genome shotgun (WGS) entry which is preliminary data.</text>
</comment>
<evidence type="ECO:0000256" key="10">
    <source>
        <dbReference type="ARBA" id="ARBA00022833"/>
    </source>
</evidence>
<evidence type="ECO:0000256" key="5">
    <source>
        <dbReference type="ARBA" id="ARBA00012158"/>
    </source>
</evidence>
<keyword evidence="9" id="KW-0378">Hydrolase</keyword>
<dbReference type="SUPFAM" id="SSF49785">
    <property type="entry name" value="Galactose-binding domain-like"/>
    <property type="match status" value="1"/>
</dbReference>
<dbReference type="InterPro" id="IPR008979">
    <property type="entry name" value="Galactose-bd-like_sf"/>
</dbReference>
<keyword evidence="7" id="KW-0963">Cytoplasm</keyword>
<dbReference type="Gene3D" id="2.20.25.10">
    <property type="match status" value="1"/>
</dbReference>
<proteinExistence type="inferred from homology"/>
<keyword evidence="8" id="KW-0479">Metal-binding</keyword>
<organism evidence="14 15">
    <name type="scientific">Hypothenemus hampei</name>
    <name type="common">Coffee berry borer</name>
    <dbReference type="NCBI Taxonomy" id="57062"/>
    <lineage>
        <taxon>Eukaryota</taxon>
        <taxon>Metazoa</taxon>
        <taxon>Ecdysozoa</taxon>
        <taxon>Arthropoda</taxon>
        <taxon>Hexapoda</taxon>
        <taxon>Insecta</taxon>
        <taxon>Pterygota</taxon>
        <taxon>Neoptera</taxon>
        <taxon>Endopterygota</taxon>
        <taxon>Coleoptera</taxon>
        <taxon>Polyphaga</taxon>
        <taxon>Cucujiformia</taxon>
        <taxon>Curculionidae</taxon>
        <taxon>Scolytinae</taxon>
        <taxon>Hypothenemus</taxon>
    </lineage>
</organism>
<dbReference type="InterPro" id="IPR038680">
    <property type="entry name" value="PAW_sf"/>
</dbReference>
<evidence type="ECO:0000256" key="3">
    <source>
        <dbReference type="ARBA" id="ARBA00004496"/>
    </source>
</evidence>
<evidence type="ECO:0000256" key="7">
    <source>
        <dbReference type="ARBA" id="ARBA00022490"/>
    </source>
</evidence>
<dbReference type="EC" id="3.5.1.52" evidence="5"/>
<feature type="domain" description="PAW" evidence="13">
    <location>
        <begin position="431"/>
        <end position="639"/>
    </location>
</feature>
<evidence type="ECO:0000256" key="12">
    <source>
        <dbReference type="PROSITE-ProRule" id="PRU00731"/>
    </source>
</evidence>
<dbReference type="InterPro" id="IPR050883">
    <property type="entry name" value="PNGase"/>
</dbReference>
<dbReference type="InterPro" id="IPR006588">
    <property type="entry name" value="Peptide_N_glycanase_PAW_dom"/>
</dbReference>
<evidence type="ECO:0000259" key="13">
    <source>
        <dbReference type="PROSITE" id="PS51398"/>
    </source>
</evidence>
<evidence type="ECO:0000256" key="8">
    <source>
        <dbReference type="ARBA" id="ARBA00022723"/>
    </source>
</evidence>
<dbReference type="Proteomes" id="UP001566132">
    <property type="component" value="Unassembled WGS sequence"/>
</dbReference>
<comment type="similarity">
    <text evidence="4 12">Belongs to the transglutaminase-like superfamily. PNGase family.</text>
</comment>
<evidence type="ECO:0000256" key="6">
    <source>
        <dbReference type="ARBA" id="ARBA00018546"/>
    </source>
</evidence>
<dbReference type="PROSITE" id="PS51398">
    <property type="entry name" value="PAW"/>
    <property type="match status" value="1"/>
</dbReference>
<name>A0ABD1F9D5_HYPHA</name>
<comment type="catalytic activity">
    <reaction evidence="1">
        <text>Hydrolysis of an N(4)-(acetyl-beta-D-glucosaminyl)asparagine residue in which the glucosamine residue may be further glycosylated, to yield a (substituted) N-acetyl-beta-D-glucosaminylamine and a peptide containing an aspartate residue.</text>
        <dbReference type="EC" id="3.5.1.52"/>
    </reaction>
</comment>
<reference evidence="14 15" key="1">
    <citation type="submission" date="2024-05" db="EMBL/GenBank/DDBJ databases">
        <title>Genetic variation in Jamaican populations of the coffee berry borer (Hypothenemus hampei).</title>
        <authorList>
            <person name="Errbii M."/>
            <person name="Myrie A."/>
        </authorList>
    </citation>
    <scope>NUCLEOTIDE SEQUENCE [LARGE SCALE GENOMIC DNA]</scope>
    <source>
        <strain evidence="14">JA-Hopewell-2020-01-JO</strain>
        <tissue evidence="14">Whole body</tissue>
    </source>
</reference>
<dbReference type="GO" id="GO:0046872">
    <property type="term" value="F:metal ion binding"/>
    <property type="evidence" value="ECO:0007669"/>
    <property type="project" value="UniProtKB-KW"/>
</dbReference>
<comment type="subcellular location">
    <subcellularLocation>
        <location evidence="3">Cytoplasm</location>
    </subcellularLocation>
</comment>
<dbReference type="InterPro" id="IPR002931">
    <property type="entry name" value="Transglutaminase-like"/>
</dbReference>
<gene>
    <name evidence="14" type="ORF">ABEB36_002425</name>
</gene>
<sequence>MDIDLLIKKLNENLNATTFRAVTSLIKILSYVQEHDNVSEVFFNKTNDDMQMIVKSTLGLRILEQLGFSEQDEFYVYPIYACRDVLNDVKHALVLWKTTAIQNLPEEISNTRMMKASSCRSSNFIVKREDSPFYFKHTHPFFRRIEQIFARCLRYSNVNLLQRARRIIPILALEAKAQTEFRLLQIKMKKLAHTENPPVLSIQDVLLVALVSWFKNNFFSWVDSPLCDKCNGTTTFFKSEEKNVTLIKSPYAERVELHRCKSCGAVTRFARYEDLNILLETRQGRCGEFANTFTLLCKAMGWDARIVFDETDHVWTEVYSIAQQRWIHCDPCENVCDRPLMYETGWDKKISYIIAYSDEEVQDVTWRYTSNFEAVRNRRMLCDEGELINVLGKMRQERQRNFSQARRTYLTKRMVLELCEFLQEKTPKEDDHEGRVSGSLLWRMDRGEIQSPTSCTKCVWKINGEKGTAIFRYSAAQDFYESRSGPEGNLNAVVQGWIAGTYKSENIFRKEENDWKQVYLARSKNLQPGSICWCFQLNTAPNIQLTWLTVDFRCALYENGVVRARLKSEDVSQNIEIGVGLRVHKFITNKFAGKSKIYLQAILEGGTGNVAWQHAQLFRQHMDDLESFPFSVEFSFSES</sequence>
<evidence type="ECO:0000256" key="2">
    <source>
        <dbReference type="ARBA" id="ARBA00001947"/>
    </source>
</evidence>
<dbReference type="Gene3D" id="3.10.620.30">
    <property type="match status" value="1"/>
</dbReference>
<dbReference type="SUPFAM" id="SSF54001">
    <property type="entry name" value="Cysteine proteinases"/>
    <property type="match status" value="1"/>
</dbReference>
<dbReference type="PANTHER" id="PTHR12143">
    <property type="entry name" value="PEPTIDE N-GLYCANASE PNGASE -RELATED"/>
    <property type="match status" value="1"/>
</dbReference>
<evidence type="ECO:0000256" key="11">
    <source>
        <dbReference type="ARBA" id="ARBA00032901"/>
    </source>
</evidence>
<evidence type="ECO:0000313" key="14">
    <source>
        <dbReference type="EMBL" id="KAL1512924.1"/>
    </source>
</evidence>
<keyword evidence="10" id="KW-0862">Zinc</keyword>
<keyword evidence="15" id="KW-1185">Reference proteome</keyword>
<protein>
    <recommendedName>
        <fullName evidence="6">Peptide-N(4)-(N-acetyl-beta-glucosaminyl)asparagine amidase</fullName>
        <ecNumber evidence="5">3.5.1.52</ecNumber>
    </recommendedName>
    <alternativeName>
        <fullName evidence="11">Peptide:N-glycanase</fullName>
    </alternativeName>
</protein>
<dbReference type="Pfam" id="PF04721">
    <property type="entry name" value="PAW"/>
    <property type="match status" value="1"/>
</dbReference>
<dbReference type="AlphaFoldDB" id="A0ABD1F9D5"/>
<dbReference type="EMBL" id="JBDJPC010000002">
    <property type="protein sequence ID" value="KAL1512924.1"/>
    <property type="molecule type" value="Genomic_DNA"/>
</dbReference>
<evidence type="ECO:0000256" key="4">
    <source>
        <dbReference type="ARBA" id="ARBA00009390"/>
    </source>
</evidence>